<dbReference type="InterPro" id="IPR042257">
    <property type="entry name" value="DGOK_C"/>
</dbReference>
<dbReference type="GO" id="GO:0008671">
    <property type="term" value="F:2-dehydro-3-deoxygalactonokinase activity"/>
    <property type="evidence" value="ECO:0007669"/>
    <property type="project" value="InterPro"/>
</dbReference>
<dbReference type="KEGG" id="nre:BES08_21425"/>
<dbReference type="AlphaFoldDB" id="A0A1D8ABB4"/>
<dbReference type="InterPro" id="IPR042258">
    <property type="entry name" value="DGOK_N"/>
</dbReference>
<dbReference type="GO" id="GO:0034194">
    <property type="term" value="P:D-galactonate catabolic process"/>
    <property type="evidence" value="ECO:0007669"/>
    <property type="project" value="InterPro"/>
</dbReference>
<dbReference type="InterPro" id="IPR007729">
    <property type="entry name" value="DGOK"/>
</dbReference>
<keyword evidence="1" id="KW-0418">Kinase</keyword>
<reference evidence="2" key="1">
    <citation type="journal article" date="2017" name="J. Biotechnol.">
        <title>Complete genome sequence of Novosphingobium resinovorum SA1, a versatile xenobiotic-degrading bacterium capable of utilizing sulfanilic acid.</title>
        <authorList>
            <person name="Hegedus B."/>
            <person name="Kos P.B."/>
            <person name="Balint B."/>
            <person name="Maroti G."/>
            <person name="Gan H.M."/>
            <person name="Perei K."/>
            <person name="Rakhely G."/>
        </authorList>
    </citation>
    <scope>NUCLEOTIDE SEQUENCE [LARGE SCALE GENOMIC DNA]</scope>
    <source>
        <strain evidence="2">SA1</strain>
    </source>
</reference>
<proteinExistence type="predicted"/>
<evidence type="ECO:0000313" key="2">
    <source>
        <dbReference type="Proteomes" id="UP000094626"/>
    </source>
</evidence>
<keyword evidence="1" id="KW-0614">Plasmid</keyword>
<keyword evidence="2" id="KW-1185">Reference proteome</keyword>
<dbReference type="Proteomes" id="UP000094626">
    <property type="component" value="Plasmid pSA1"/>
</dbReference>
<dbReference type="Pfam" id="PF05035">
    <property type="entry name" value="DGOK"/>
    <property type="match status" value="1"/>
</dbReference>
<keyword evidence="1" id="KW-0808">Transferase</keyword>
<sequence>MRSLRGVLVSAPFIAVDWGTTNRRAYRIEDARVAATERDDMGILAVPAGGFAAEVAGLRARLGQLPVVMAGMVGSNRGWHDAGYVPCAATIEAVAAAMARLDDDVAIVPGVCVDAPTRADVMRGEEVQLLGAVAAGLAPADALLCQPGTHNKWAVMKDGAIADFTTAMTGEMFALLKARALIGAEMTGEVDADAAFREGVEACADADLLSALFEVRAASVLGRRPPGAAAACVSGLLIGSDCRARITRPGQVVHLLADGLLARLYTAAITIAGGQAVVVDSHASFVAGITRIRNLMS</sequence>
<evidence type="ECO:0000313" key="1">
    <source>
        <dbReference type="EMBL" id="AOR79401.1"/>
    </source>
</evidence>
<geneLocation type="plasmid" evidence="1 2">
    <name>pSA1</name>
</geneLocation>
<organism evidence="1 2">
    <name type="scientific">Novosphingobium resinovorum</name>
    <dbReference type="NCBI Taxonomy" id="158500"/>
    <lineage>
        <taxon>Bacteria</taxon>
        <taxon>Pseudomonadati</taxon>
        <taxon>Pseudomonadota</taxon>
        <taxon>Alphaproteobacteria</taxon>
        <taxon>Sphingomonadales</taxon>
        <taxon>Sphingomonadaceae</taxon>
        <taxon>Novosphingobium</taxon>
    </lineage>
</organism>
<name>A0A1D8ABB4_9SPHN</name>
<dbReference type="Gene3D" id="3.30.420.300">
    <property type="entry name" value="2-keto-3-deoxy-galactonokinase, substrate binding domain"/>
    <property type="match status" value="1"/>
</dbReference>
<dbReference type="EMBL" id="CP017076">
    <property type="protein sequence ID" value="AOR79401.1"/>
    <property type="molecule type" value="Genomic_DNA"/>
</dbReference>
<protein>
    <submittedName>
        <fullName evidence="1">2-oxo-3-deoxygalactonate kinase</fullName>
    </submittedName>
</protein>
<accession>A0A1D8ABB4</accession>
<gene>
    <name evidence="1" type="ORF">BES08_21425</name>
</gene>
<dbReference type="Gene3D" id="3.30.420.310">
    <property type="entry name" value="2-keto-3-deoxy-galactonokinase, C-terminal domain"/>
    <property type="match status" value="1"/>
</dbReference>